<evidence type="ECO:0000313" key="4">
    <source>
        <dbReference type="EMBL" id="MFC6198081.1"/>
    </source>
</evidence>
<name>A0ABW1S9Y8_9PROT</name>
<dbReference type="CDD" id="cd05227">
    <property type="entry name" value="AR_SDR_e"/>
    <property type="match status" value="1"/>
</dbReference>
<protein>
    <submittedName>
        <fullName evidence="4">SDR family oxidoreductase</fullName>
    </submittedName>
</protein>
<feature type="domain" description="NAD-dependent epimerase/dehydratase" evidence="3">
    <location>
        <begin position="5"/>
        <end position="246"/>
    </location>
</feature>
<reference evidence="5" key="1">
    <citation type="journal article" date="2019" name="Int. J. Syst. Evol. Microbiol.">
        <title>The Global Catalogue of Microorganisms (GCM) 10K type strain sequencing project: providing services to taxonomists for standard genome sequencing and annotation.</title>
        <authorList>
            <consortium name="The Broad Institute Genomics Platform"/>
            <consortium name="The Broad Institute Genome Sequencing Center for Infectious Disease"/>
            <person name="Wu L."/>
            <person name="Ma J."/>
        </authorList>
    </citation>
    <scope>NUCLEOTIDE SEQUENCE [LARGE SCALE GENOMIC DNA]</scope>
    <source>
        <strain evidence="5">CGMCC-1.15741</strain>
    </source>
</reference>
<evidence type="ECO:0000313" key="5">
    <source>
        <dbReference type="Proteomes" id="UP001596303"/>
    </source>
</evidence>
<dbReference type="EMBL" id="JBHSSW010000009">
    <property type="protein sequence ID" value="MFC6198081.1"/>
    <property type="molecule type" value="Genomic_DNA"/>
</dbReference>
<dbReference type="InterPro" id="IPR050425">
    <property type="entry name" value="NAD(P)_dehydrat-like"/>
</dbReference>
<comment type="similarity">
    <text evidence="2">Belongs to the NAD(P)-dependent epimerase/dehydratase family. Dihydroflavonol-4-reductase subfamily.</text>
</comment>
<organism evidence="4 5">
    <name type="scientific">Ponticaulis profundi</name>
    <dbReference type="NCBI Taxonomy" id="2665222"/>
    <lineage>
        <taxon>Bacteria</taxon>
        <taxon>Pseudomonadati</taxon>
        <taxon>Pseudomonadota</taxon>
        <taxon>Alphaproteobacteria</taxon>
        <taxon>Hyphomonadales</taxon>
        <taxon>Hyphomonadaceae</taxon>
        <taxon>Ponticaulis</taxon>
    </lineage>
</organism>
<accession>A0ABW1S9Y8</accession>
<dbReference type="RefSeq" id="WP_377377949.1">
    <property type="nucleotide sequence ID" value="NZ_JBHSSW010000009.1"/>
</dbReference>
<keyword evidence="5" id="KW-1185">Reference proteome</keyword>
<keyword evidence="1" id="KW-0560">Oxidoreductase</keyword>
<evidence type="ECO:0000256" key="2">
    <source>
        <dbReference type="ARBA" id="ARBA00023445"/>
    </source>
</evidence>
<dbReference type="Pfam" id="PF01370">
    <property type="entry name" value="Epimerase"/>
    <property type="match status" value="1"/>
</dbReference>
<dbReference type="SUPFAM" id="SSF51735">
    <property type="entry name" value="NAD(P)-binding Rossmann-fold domains"/>
    <property type="match status" value="1"/>
</dbReference>
<dbReference type="PANTHER" id="PTHR10366">
    <property type="entry name" value="NAD DEPENDENT EPIMERASE/DEHYDRATASE"/>
    <property type="match status" value="1"/>
</dbReference>
<evidence type="ECO:0000256" key="1">
    <source>
        <dbReference type="ARBA" id="ARBA00023002"/>
    </source>
</evidence>
<gene>
    <name evidence="4" type="ORF">ACFQDM_08325</name>
</gene>
<proteinExistence type="inferred from homology"/>
<comment type="caution">
    <text evidence="4">The sequence shown here is derived from an EMBL/GenBank/DDBJ whole genome shotgun (WGS) entry which is preliminary data.</text>
</comment>
<dbReference type="InterPro" id="IPR036291">
    <property type="entry name" value="NAD(P)-bd_dom_sf"/>
</dbReference>
<dbReference type="PANTHER" id="PTHR10366:SF564">
    <property type="entry name" value="STEROL-4-ALPHA-CARBOXYLATE 3-DEHYDROGENASE, DECARBOXYLATING"/>
    <property type="match status" value="1"/>
</dbReference>
<sequence length="343" mass="37292">MTKQVLVTGATGFIAMQTILDLLEGDYRVRGTVRSLNKADTLREALRPHTPMADMLELVEADLSSDKGWDQAVEGCDAVLHLASPFPAAQPKNPDELIKPARDGALRVLRAAKAAGVKRVVMTSSMAAIAYGWGDSRPDLLTEAHWSNPDNLKDNTAYTRSKTIAERAAWDFVNSPEGEGLELATINPAAVLGPALCAEVSTSLEIVSRLIAVKMPALPNVSFGIIDVRDVSQAHIQAMETPEAAGQRFILTDRTLWFTDIADTLRTAFPDRAEKIPTRKIPNWVLKLMAVFDPALKQIVPELGRFRNASNTQLKTVLGITPRPAEEAIIASATSLLEHKVVS</sequence>
<dbReference type="Proteomes" id="UP001596303">
    <property type="component" value="Unassembled WGS sequence"/>
</dbReference>
<dbReference type="InterPro" id="IPR001509">
    <property type="entry name" value="Epimerase_deHydtase"/>
</dbReference>
<evidence type="ECO:0000259" key="3">
    <source>
        <dbReference type="Pfam" id="PF01370"/>
    </source>
</evidence>
<dbReference type="Gene3D" id="3.40.50.720">
    <property type="entry name" value="NAD(P)-binding Rossmann-like Domain"/>
    <property type="match status" value="1"/>
</dbReference>